<dbReference type="GO" id="GO:0015833">
    <property type="term" value="P:peptide transport"/>
    <property type="evidence" value="ECO:0007669"/>
    <property type="project" value="InterPro"/>
</dbReference>
<dbReference type="InterPro" id="IPR003593">
    <property type="entry name" value="AAA+_ATPase"/>
</dbReference>
<dbReference type="Pfam" id="PF00664">
    <property type="entry name" value="ABC_membrane"/>
    <property type="match status" value="1"/>
</dbReference>
<keyword evidence="3" id="KW-0997">Cell inner membrane</keyword>
<dbReference type="InterPro" id="IPR036640">
    <property type="entry name" value="ABC1_TM_sf"/>
</dbReference>
<dbReference type="GO" id="GO:0005886">
    <property type="term" value="C:plasma membrane"/>
    <property type="evidence" value="ECO:0007669"/>
    <property type="project" value="UniProtKB-SubCell"/>
</dbReference>
<evidence type="ECO:0000256" key="5">
    <source>
        <dbReference type="ARBA" id="ARBA00022741"/>
    </source>
</evidence>
<evidence type="ECO:0000313" key="12">
    <source>
        <dbReference type="EMBL" id="VVE05857.1"/>
    </source>
</evidence>
<dbReference type="InterPro" id="IPR003439">
    <property type="entry name" value="ABC_transporter-like_ATP-bd"/>
</dbReference>
<feature type="transmembrane region" description="Helical" evidence="9">
    <location>
        <begin position="267"/>
        <end position="286"/>
    </location>
</feature>
<feature type="transmembrane region" description="Helical" evidence="9">
    <location>
        <begin position="54"/>
        <end position="75"/>
    </location>
</feature>
<evidence type="ECO:0000259" key="10">
    <source>
        <dbReference type="PROSITE" id="PS50893"/>
    </source>
</evidence>
<dbReference type="AlphaFoldDB" id="A0A5E4V0V3"/>
<dbReference type="GO" id="GO:0016887">
    <property type="term" value="F:ATP hydrolysis activity"/>
    <property type="evidence" value="ECO:0007669"/>
    <property type="project" value="InterPro"/>
</dbReference>
<dbReference type="Proteomes" id="UP000368474">
    <property type="component" value="Unassembled WGS sequence"/>
</dbReference>
<evidence type="ECO:0000256" key="1">
    <source>
        <dbReference type="ARBA" id="ARBA00004651"/>
    </source>
</evidence>
<dbReference type="PANTHER" id="PTHR24221">
    <property type="entry name" value="ATP-BINDING CASSETTE SUB-FAMILY B"/>
    <property type="match status" value="1"/>
</dbReference>
<dbReference type="CDD" id="cd03228">
    <property type="entry name" value="ABCC_MRP_Like"/>
    <property type="match status" value="1"/>
</dbReference>
<evidence type="ECO:0000256" key="6">
    <source>
        <dbReference type="ARBA" id="ARBA00022840"/>
    </source>
</evidence>
<dbReference type="InterPro" id="IPR017871">
    <property type="entry name" value="ABC_transporter-like_CS"/>
</dbReference>
<evidence type="ECO:0000256" key="3">
    <source>
        <dbReference type="ARBA" id="ARBA00022519"/>
    </source>
</evidence>
<organism evidence="12 13">
    <name type="scientific">Pandoraea morbifera</name>
    <dbReference type="NCBI Taxonomy" id="2508300"/>
    <lineage>
        <taxon>Bacteria</taxon>
        <taxon>Pseudomonadati</taxon>
        <taxon>Pseudomonadota</taxon>
        <taxon>Betaproteobacteria</taxon>
        <taxon>Burkholderiales</taxon>
        <taxon>Burkholderiaceae</taxon>
        <taxon>Pandoraea</taxon>
    </lineage>
</organism>
<dbReference type="GO" id="GO:0140359">
    <property type="term" value="F:ABC-type transporter activity"/>
    <property type="evidence" value="ECO:0007669"/>
    <property type="project" value="InterPro"/>
</dbReference>
<feature type="domain" description="ABC transmembrane type-1" evidence="11">
    <location>
        <begin position="16"/>
        <end position="291"/>
    </location>
</feature>
<evidence type="ECO:0000256" key="8">
    <source>
        <dbReference type="ARBA" id="ARBA00023136"/>
    </source>
</evidence>
<dbReference type="InterPro" id="IPR011527">
    <property type="entry name" value="ABC1_TM_dom"/>
</dbReference>
<dbReference type="GO" id="GO:0034040">
    <property type="term" value="F:ATPase-coupled lipid transmembrane transporter activity"/>
    <property type="evidence" value="ECO:0007669"/>
    <property type="project" value="TreeGrafter"/>
</dbReference>
<dbReference type="RefSeq" id="WP_150566858.1">
    <property type="nucleotide sequence ID" value="NZ_CABPSD010000006.1"/>
</dbReference>
<evidence type="ECO:0000256" key="4">
    <source>
        <dbReference type="ARBA" id="ARBA00022692"/>
    </source>
</evidence>
<keyword evidence="5" id="KW-0547">Nucleotide-binding</keyword>
<dbReference type="SMART" id="SM00382">
    <property type="entry name" value="AAA"/>
    <property type="match status" value="1"/>
</dbReference>
<reference evidence="12 13" key="1">
    <citation type="submission" date="2019-08" db="EMBL/GenBank/DDBJ databases">
        <authorList>
            <person name="Peeters C."/>
        </authorList>
    </citation>
    <scope>NUCLEOTIDE SEQUENCE [LARGE SCALE GENOMIC DNA]</scope>
    <source>
        <strain evidence="12 13">LMG 31116</strain>
    </source>
</reference>
<comment type="subcellular location">
    <subcellularLocation>
        <location evidence="1">Cell membrane</location>
        <topology evidence="1">Multi-pass membrane protein</topology>
    </subcellularLocation>
</comment>
<dbReference type="Gene3D" id="3.40.50.300">
    <property type="entry name" value="P-loop containing nucleotide triphosphate hydrolases"/>
    <property type="match status" value="1"/>
</dbReference>
<name>A0A5E4V0V3_9BURK</name>
<evidence type="ECO:0000313" key="13">
    <source>
        <dbReference type="Proteomes" id="UP000368474"/>
    </source>
</evidence>
<dbReference type="SUPFAM" id="SSF90123">
    <property type="entry name" value="ABC transporter transmembrane region"/>
    <property type="match status" value="1"/>
</dbReference>
<evidence type="ECO:0000256" key="2">
    <source>
        <dbReference type="ARBA" id="ARBA00022475"/>
    </source>
</evidence>
<dbReference type="InterPro" id="IPR027417">
    <property type="entry name" value="P-loop_NTPase"/>
</dbReference>
<dbReference type="InterPro" id="IPR039421">
    <property type="entry name" value="Type_1_exporter"/>
</dbReference>
<evidence type="ECO:0000256" key="7">
    <source>
        <dbReference type="ARBA" id="ARBA00022989"/>
    </source>
</evidence>
<sequence length="552" mass="61253">MNVFWQLVRASRWPLAIAFAGSLVSGFGNAGLVALINRALTAPREHLGTLGMQFLGLGALVLVTRAVSQTLFMSLGQRAKATLRMQVVRRIGAAPYASLERHGVARAITVLTQDLDTIVMLFVNLPALAMQGAVIAGCLIYLGYLSWQILLLAMVTIFIGAAGFRFANQRALLHLRGSRKREEALVKDFRALFDGAKELKLHRARRAAFIEKRLASGVEAVRVQRTRGYVLYAAAASWGSFILFAFIGLTLFVVLRHVDLPAPVVSGYALVFLYIIMPIEGVLSAMPSLGSARVALERVAQVETALPSEWLAEPVESDVPAFHTIVLDGVTHRYFREQENENFTLGPIHLTFRPGELVYLVGGNGSGKTTLAKLIVGLYVPERGRILVDGMPVGDAQRDRYRQLFSVVFSDFFLFEHLLGLPPDGLDAQASELLRSLQLDHKVTIEAGRFSTLDLSQGQRKRLALLVAYLEERPFYVFDEWAADQDPLFKDVFYRQMLPALKARGKCVLVITHDDRYFDQADRLIRLDDGQLREPQAEVATRRASDSTNAND</sequence>
<dbReference type="GO" id="GO:1904680">
    <property type="term" value="F:peptide transmembrane transporter activity"/>
    <property type="evidence" value="ECO:0007669"/>
    <property type="project" value="InterPro"/>
</dbReference>
<feature type="transmembrane region" description="Helical" evidence="9">
    <location>
        <begin position="149"/>
        <end position="167"/>
    </location>
</feature>
<feature type="transmembrane region" description="Helical" evidence="9">
    <location>
        <begin position="118"/>
        <end position="143"/>
    </location>
</feature>
<keyword evidence="4 9" id="KW-0812">Transmembrane</keyword>
<evidence type="ECO:0000256" key="9">
    <source>
        <dbReference type="SAM" id="Phobius"/>
    </source>
</evidence>
<dbReference type="EMBL" id="CABPSD010000006">
    <property type="protein sequence ID" value="VVE05857.1"/>
    <property type="molecule type" value="Genomic_DNA"/>
</dbReference>
<feature type="transmembrane region" description="Helical" evidence="9">
    <location>
        <begin position="229"/>
        <end position="255"/>
    </location>
</feature>
<dbReference type="PROSITE" id="PS50893">
    <property type="entry name" value="ABC_TRANSPORTER_2"/>
    <property type="match status" value="1"/>
</dbReference>
<dbReference type="Gene3D" id="1.20.1560.10">
    <property type="entry name" value="ABC transporter type 1, transmembrane domain"/>
    <property type="match status" value="1"/>
</dbReference>
<dbReference type="InterPro" id="IPR005898">
    <property type="entry name" value="Cyc_pep_transpt_SyrD/YojI"/>
</dbReference>
<keyword evidence="2" id="KW-1003">Cell membrane</keyword>
<dbReference type="PANTHER" id="PTHR24221:SF654">
    <property type="entry name" value="ATP-BINDING CASSETTE SUB-FAMILY B MEMBER 6"/>
    <property type="match status" value="1"/>
</dbReference>
<keyword evidence="6" id="KW-0067">ATP-binding</keyword>
<proteinExistence type="predicted"/>
<dbReference type="PROSITE" id="PS50929">
    <property type="entry name" value="ABC_TM1F"/>
    <property type="match status" value="1"/>
</dbReference>
<keyword evidence="13" id="KW-1185">Reference proteome</keyword>
<dbReference type="NCBIfam" id="TIGR01194">
    <property type="entry name" value="cyc_pep_trnsptr"/>
    <property type="match status" value="1"/>
</dbReference>
<evidence type="ECO:0000259" key="11">
    <source>
        <dbReference type="PROSITE" id="PS50929"/>
    </source>
</evidence>
<protein>
    <submittedName>
        <fullName evidence="12">Cyclic peptide transporter</fullName>
    </submittedName>
</protein>
<feature type="domain" description="ABC transporter" evidence="10">
    <location>
        <begin position="325"/>
        <end position="552"/>
    </location>
</feature>
<dbReference type="PROSITE" id="PS00211">
    <property type="entry name" value="ABC_TRANSPORTER_1"/>
    <property type="match status" value="1"/>
</dbReference>
<keyword evidence="8 9" id="KW-0472">Membrane</keyword>
<dbReference type="Pfam" id="PF00005">
    <property type="entry name" value="ABC_tran"/>
    <property type="match status" value="1"/>
</dbReference>
<keyword evidence="7 9" id="KW-1133">Transmembrane helix</keyword>
<accession>A0A5E4V0V3</accession>
<gene>
    <name evidence="12" type="ORF">PMO31116_02343</name>
</gene>
<dbReference type="SUPFAM" id="SSF52540">
    <property type="entry name" value="P-loop containing nucleoside triphosphate hydrolases"/>
    <property type="match status" value="1"/>
</dbReference>
<dbReference type="GO" id="GO:0005524">
    <property type="term" value="F:ATP binding"/>
    <property type="evidence" value="ECO:0007669"/>
    <property type="project" value="UniProtKB-KW"/>
</dbReference>